<sequence length="963" mass="105511">MIQDCPALPAVPPPLPPVGTGPAGFSPLERRILAFLLAMPFLLVALGLHFLERERAAAQLVEDARRLEYLLAEAEPGSDPTIEVTRFLQAVEQRVFAASAPVEVWAQVSGEIQERFPGRVTWLLLDGRGEVATGEGPDGRPVPRALLRRFFAAGRAVVAGGEFAAGERSFIRSFLGPFARTDRRVFRQVQLAQPAPRERYVYLSQPTARGMFFVFIDTPDSLQEACVQDRIARLHRRYPGVRLVLLRADRATIQGMGRLGFSPKASRRVWAALTAAPTEVLRLPRSLVARRAIGPELWVVGRQRRPGVADPPLPWLIGLAGLLAGMLPLGWSSRFALLERSVRTSLVAAFLYAVAVPSLILALAVRVFLAEQRAALEDRVHREAEKALVTWDQQMLADHHRLRRRLERLAIRLGFARHPPLEAFRREWPSLRRLGMDSCLVFDRAGRVVFEEEGRGGQRNRLSGGRGADRLARAYLRFYGSRSTAASGADDSEPLGEVEALSSGLLDKPVALGFLEADDQRSVIALLPLLDAAWQAWYVAFIRWSRDRFEELYLRQELRPRRRGSTALRVQAFHVLDPTRRLPASAVVPGASAVLARLAEGQSLVRSRVVRGGEGFLLTGLRGVNITCFSLVAATSDRSIRAVLDELRARFLGAVLVLVLISLATSLSLARSFLRPVGRLTEGLQAIRERRFEHRIGIAAADEFGGLARLFDSMMESLADLEVARTIQEQFFPPAPLRCGRWEIAGVCRTASRVGGDVFDHFALADDRAFLFIGDVTGHGIGAALVTALAKATVRHPATMGRPEAVIAALREVMRATARVRQLMTCQAAVLDATTATLAIAGAGHPWPMLWRRGQAPRLLEVHGKIVGARFAAVEPATRLALEAGDVVVFYSDGVIEAIEAKTGRPLGVAGLQRHLPDLAGPTAGATAARLVDWVRVCSGRDIPEDDLTVLVIQGVASPEELR</sequence>
<dbReference type="Gene3D" id="3.60.40.10">
    <property type="entry name" value="PPM-type phosphatase domain"/>
    <property type="match status" value="1"/>
</dbReference>
<proteinExistence type="predicted"/>
<keyword evidence="2" id="KW-1133">Transmembrane helix</keyword>
<dbReference type="PANTHER" id="PTHR43156">
    <property type="entry name" value="STAGE II SPORULATION PROTEIN E-RELATED"/>
    <property type="match status" value="1"/>
</dbReference>
<dbReference type="SUPFAM" id="SSF158472">
    <property type="entry name" value="HAMP domain-like"/>
    <property type="match status" value="1"/>
</dbReference>
<dbReference type="CDD" id="cd06225">
    <property type="entry name" value="HAMP"/>
    <property type="match status" value="1"/>
</dbReference>
<keyword evidence="1" id="KW-0378">Hydrolase</keyword>
<dbReference type="AlphaFoldDB" id="A0A367ZMF6"/>
<evidence type="ECO:0000313" key="4">
    <source>
        <dbReference type="EMBL" id="RCK79314.1"/>
    </source>
</evidence>
<evidence type="ECO:0000313" key="5">
    <source>
        <dbReference type="Proteomes" id="UP000252355"/>
    </source>
</evidence>
<dbReference type="Proteomes" id="UP000252355">
    <property type="component" value="Unassembled WGS sequence"/>
</dbReference>
<dbReference type="PROSITE" id="PS50885">
    <property type="entry name" value="HAMP"/>
    <property type="match status" value="1"/>
</dbReference>
<dbReference type="SUPFAM" id="SSF81606">
    <property type="entry name" value="PP2C-like"/>
    <property type="match status" value="1"/>
</dbReference>
<dbReference type="GO" id="GO:0016791">
    <property type="term" value="F:phosphatase activity"/>
    <property type="evidence" value="ECO:0007669"/>
    <property type="project" value="TreeGrafter"/>
</dbReference>
<dbReference type="PANTHER" id="PTHR43156:SF2">
    <property type="entry name" value="STAGE II SPORULATION PROTEIN E"/>
    <property type="match status" value="1"/>
</dbReference>
<dbReference type="InterPro" id="IPR036457">
    <property type="entry name" value="PPM-type-like_dom_sf"/>
</dbReference>
<dbReference type="Pfam" id="PF07228">
    <property type="entry name" value="SpoIIE"/>
    <property type="match status" value="1"/>
</dbReference>
<gene>
    <name evidence="4" type="ORF">OZSIB_0185</name>
</gene>
<dbReference type="InterPro" id="IPR003660">
    <property type="entry name" value="HAMP_dom"/>
</dbReference>
<feature type="domain" description="HAMP" evidence="3">
    <location>
        <begin position="671"/>
        <end position="723"/>
    </location>
</feature>
<feature type="transmembrane region" description="Helical" evidence="2">
    <location>
        <begin position="346"/>
        <end position="369"/>
    </location>
</feature>
<feature type="transmembrane region" description="Helical" evidence="2">
    <location>
        <begin position="647"/>
        <end position="670"/>
    </location>
</feature>
<dbReference type="GO" id="GO:0007165">
    <property type="term" value="P:signal transduction"/>
    <property type="evidence" value="ECO:0007669"/>
    <property type="project" value="InterPro"/>
</dbReference>
<keyword evidence="2" id="KW-0472">Membrane</keyword>
<organism evidence="4 5">
    <name type="scientific">Candidatus Ozemobacter sibiricus</name>
    <dbReference type="NCBI Taxonomy" id="2268124"/>
    <lineage>
        <taxon>Bacteria</taxon>
        <taxon>Candidatus Ozemobacteria</taxon>
        <taxon>Candidatus Ozemobacterales</taxon>
        <taxon>Candidatus Ozemobacteraceae</taxon>
        <taxon>Candidatus Ozemobacter</taxon>
    </lineage>
</organism>
<dbReference type="SMART" id="SM00331">
    <property type="entry name" value="PP2C_SIG"/>
    <property type="match status" value="1"/>
</dbReference>
<evidence type="ECO:0000256" key="1">
    <source>
        <dbReference type="ARBA" id="ARBA00022801"/>
    </source>
</evidence>
<protein>
    <submittedName>
        <fullName evidence="4">Serine phosphatase RsbU, regulator of sigma subunit</fullName>
    </submittedName>
</protein>
<evidence type="ECO:0000259" key="3">
    <source>
        <dbReference type="PROSITE" id="PS50885"/>
    </source>
</evidence>
<accession>A0A367ZMF6</accession>
<dbReference type="EMBL" id="QOQW01000014">
    <property type="protein sequence ID" value="RCK79314.1"/>
    <property type="molecule type" value="Genomic_DNA"/>
</dbReference>
<dbReference type="InterPro" id="IPR001932">
    <property type="entry name" value="PPM-type_phosphatase-like_dom"/>
</dbReference>
<dbReference type="InterPro" id="IPR052016">
    <property type="entry name" value="Bact_Sigma-Reg"/>
</dbReference>
<dbReference type="SMART" id="SM00304">
    <property type="entry name" value="HAMP"/>
    <property type="match status" value="1"/>
</dbReference>
<name>A0A367ZMF6_9BACT</name>
<evidence type="ECO:0000256" key="2">
    <source>
        <dbReference type="SAM" id="Phobius"/>
    </source>
</evidence>
<reference evidence="4 5" key="1">
    <citation type="submission" date="2018-05" db="EMBL/GenBank/DDBJ databases">
        <title>A metagenomic window into the 2 km-deep terrestrial subsurface aquifer revealed taxonomically and functionally diverse microbial community comprising novel uncultured bacterial lineages.</title>
        <authorList>
            <person name="Kadnikov V.V."/>
            <person name="Mardanov A.V."/>
            <person name="Beletsky A.V."/>
            <person name="Banks D."/>
            <person name="Pimenov N.V."/>
            <person name="Frank Y.A."/>
            <person name="Karnachuk O.V."/>
            <person name="Ravin N.V."/>
        </authorList>
    </citation>
    <scope>NUCLEOTIDE SEQUENCE [LARGE SCALE GENOMIC DNA]</scope>
    <source>
        <strain evidence="4">BY5</strain>
    </source>
</reference>
<keyword evidence="2" id="KW-0812">Transmembrane</keyword>
<comment type="caution">
    <text evidence="4">The sequence shown here is derived from an EMBL/GenBank/DDBJ whole genome shotgun (WGS) entry which is preliminary data.</text>
</comment>
<dbReference type="Pfam" id="PF00672">
    <property type="entry name" value="HAMP"/>
    <property type="match status" value="1"/>
</dbReference>
<dbReference type="GO" id="GO:0016020">
    <property type="term" value="C:membrane"/>
    <property type="evidence" value="ECO:0007669"/>
    <property type="project" value="InterPro"/>
</dbReference>
<dbReference type="Gene3D" id="6.10.340.10">
    <property type="match status" value="1"/>
</dbReference>
<feature type="transmembrane region" description="Helical" evidence="2">
    <location>
        <begin position="312"/>
        <end position="331"/>
    </location>
</feature>
<feature type="transmembrane region" description="Helical" evidence="2">
    <location>
        <begin position="32"/>
        <end position="51"/>
    </location>
</feature>